<protein>
    <submittedName>
        <fullName evidence="1">Uncharacterized protein</fullName>
    </submittedName>
</protein>
<evidence type="ECO:0000313" key="2">
    <source>
        <dbReference type="Proteomes" id="UP001237642"/>
    </source>
</evidence>
<organism evidence="1 2">
    <name type="scientific">Heracleum sosnowskyi</name>
    <dbReference type="NCBI Taxonomy" id="360622"/>
    <lineage>
        <taxon>Eukaryota</taxon>
        <taxon>Viridiplantae</taxon>
        <taxon>Streptophyta</taxon>
        <taxon>Embryophyta</taxon>
        <taxon>Tracheophyta</taxon>
        <taxon>Spermatophyta</taxon>
        <taxon>Magnoliopsida</taxon>
        <taxon>eudicotyledons</taxon>
        <taxon>Gunneridae</taxon>
        <taxon>Pentapetalae</taxon>
        <taxon>asterids</taxon>
        <taxon>campanulids</taxon>
        <taxon>Apiales</taxon>
        <taxon>Apiaceae</taxon>
        <taxon>Apioideae</taxon>
        <taxon>apioid superclade</taxon>
        <taxon>Tordylieae</taxon>
        <taxon>Tordyliinae</taxon>
        <taxon>Heracleum</taxon>
    </lineage>
</organism>
<sequence length="110" mass="12572">MAQIMGRTKERIVVEKLVAEKKKKKMGTKHKNTKSKKTLRFYSSLSQTSGAWRFGGSIYNQNPLACKAQLQGLLESEGYSDEHGCVMTLMMFVMIRCFNYRPSIHLTLCC</sequence>
<dbReference type="EMBL" id="JAUIZM010000008">
    <property type="protein sequence ID" value="KAK1369510.1"/>
    <property type="molecule type" value="Genomic_DNA"/>
</dbReference>
<dbReference type="AlphaFoldDB" id="A0AAD8MBN7"/>
<accession>A0AAD8MBN7</accession>
<name>A0AAD8MBN7_9APIA</name>
<gene>
    <name evidence="1" type="ORF">POM88_035602</name>
</gene>
<proteinExistence type="predicted"/>
<evidence type="ECO:0000313" key="1">
    <source>
        <dbReference type="EMBL" id="KAK1369510.1"/>
    </source>
</evidence>
<reference evidence="1" key="1">
    <citation type="submission" date="2023-02" db="EMBL/GenBank/DDBJ databases">
        <title>Genome of toxic invasive species Heracleum sosnowskyi carries increased number of genes despite the absence of recent whole-genome duplications.</title>
        <authorList>
            <person name="Schelkunov M."/>
            <person name="Shtratnikova V."/>
            <person name="Makarenko M."/>
            <person name="Klepikova A."/>
            <person name="Omelchenko D."/>
            <person name="Novikova G."/>
            <person name="Obukhova E."/>
            <person name="Bogdanov V."/>
            <person name="Penin A."/>
            <person name="Logacheva M."/>
        </authorList>
    </citation>
    <scope>NUCLEOTIDE SEQUENCE</scope>
    <source>
        <strain evidence="1">Hsosn_3</strain>
        <tissue evidence="1">Leaf</tissue>
    </source>
</reference>
<keyword evidence="2" id="KW-1185">Reference proteome</keyword>
<dbReference type="Proteomes" id="UP001237642">
    <property type="component" value="Unassembled WGS sequence"/>
</dbReference>
<comment type="caution">
    <text evidence="1">The sequence shown here is derived from an EMBL/GenBank/DDBJ whole genome shotgun (WGS) entry which is preliminary data.</text>
</comment>
<reference evidence="1" key="2">
    <citation type="submission" date="2023-05" db="EMBL/GenBank/DDBJ databases">
        <authorList>
            <person name="Schelkunov M.I."/>
        </authorList>
    </citation>
    <scope>NUCLEOTIDE SEQUENCE</scope>
    <source>
        <strain evidence="1">Hsosn_3</strain>
        <tissue evidence="1">Leaf</tissue>
    </source>
</reference>